<feature type="transmembrane region" description="Helical" evidence="2">
    <location>
        <begin position="27"/>
        <end position="48"/>
    </location>
</feature>
<sequence length="221" mass="23283">MSYDTAPPGPARPSHAGAVVKRLSREYGWLIAAVGLGALVLLCSVPFVSGSGLTWNSADPLAAPVDVPRPAGSAPAFVPPPDAPPTSAAPTATATTPAPSPSVAATTRRPAVRTSGPTPPPPTTAAPSPAPPRAPVALGPDGGWLGLWQMLREYCDRQYRTREAQLRHGTGRAENNWECRREGADDPLIDMSAACKLRYGGVAFAQFSDRDDAFSWRCYRN</sequence>
<dbReference type="EMBL" id="JBHLUH010000063">
    <property type="protein sequence ID" value="MFC0531993.1"/>
    <property type="molecule type" value="Genomic_DNA"/>
</dbReference>
<reference evidence="3 4" key="1">
    <citation type="submission" date="2024-09" db="EMBL/GenBank/DDBJ databases">
        <authorList>
            <person name="Sun Q."/>
            <person name="Mori K."/>
        </authorList>
    </citation>
    <scope>NUCLEOTIDE SEQUENCE [LARGE SCALE GENOMIC DNA]</scope>
    <source>
        <strain evidence="3 4">TBRC 3947</strain>
    </source>
</reference>
<organism evidence="3 4">
    <name type="scientific">Phytohabitans kaempferiae</name>
    <dbReference type="NCBI Taxonomy" id="1620943"/>
    <lineage>
        <taxon>Bacteria</taxon>
        <taxon>Bacillati</taxon>
        <taxon>Actinomycetota</taxon>
        <taxon>Actinomycetes</taxon>
        <taxon>Micromonosporales</taxon>
        <taxon>Micromonosporaceae</taxon>
    </lineage>
</organism>
<accession>A0ABV6MC77</accession>
<proteinExistence type="predicted"/>
<gene>
    <name evidence="3" type="ORF">ACFFIA_30515</name>
</gene>
<evidence type="ECO:0000256" key="1">
    <source>
        <dbReference type="SAM" id="MobiDB-lite"/>
    </source>
</evidence>
<evidence type="ECO:0000256" key="2">
    <source>
        <dbReference type="SAM" id="Phobius"/>
    </source>
</evidence>
<feature type="compositionally biased region" description="Low complexity" evidence="1">
    <location>
        <begin position="85"/>
        <end position="116"/>
    </location>
</feature>
<feature type="compositionally biased region" description="Pro residues" evidence="1">
    <location>
        <begin position="117"/>
        <end position="134"/>
    </location>
</feature>
<name>A0ABV6MC77_9ACTN</name>
<keyword evidence="2" id="KW-1133">Transmembrane helix</keyword>
<feature type="region of interest" description="Disordered" evidence="1">
    <location>
        <begin position="72"/>
        <end position="138"/>
    </location>
</feature>
<comment type="caution">
    <text evidence="3">The sequence shown here is derived from an EMBL/GenBank/DDBJ whole genome shotgun (WGS) entry which is preliminary data.</text>
</comment>
<evidence type="ECO:0000313" key="4">
    <source>
        <dbReference type="Proteomes" id="UP001589867"/>
    </source>
</evidence>
<evidence type="ECO:0000313" key="3">
    <source>
        <dbReference type="EMBL" id="MFC0531993.1"/>
    </source>
</evidence>
<keyword evidence="2" id="KW-0472">Membrane</keyword>
<protein>
    <submittedName>
        <fullName evidence="3">Uncharacterized protein</fullName>
    </submittedName>
</protein>
<dbReference type="RefSeq" id="WP_377257416.1">
    <property type="nucleotide sequence ID" value="NZ_JBHLUH010000063.1"/>
</dbReference>
<dbReference type="Proteomes" id="UP001589867">
    <property type="component" value="Unassembled WGS sequence"/>
</dbReference>
<keyword evidence="4" id="KW-1185">Reference proteome</keyword>
<keyword evidence="2" id="KW-0812">Transmembrane</keyword>